<feature type="region of interest" description="Disordered" evidence="2">
    <location>
        <begin position="321"/>
        <end position="340"/>
    </location>
</feature>
<feature type="compositionally biased region" description="Basic and acidic residues" evidence="2">
    <location>
        <begin position="321"/>
        <end position="333"/>
    </location>
</feature>
<dbReference type="FunFam" id="1.10.10.750:FF:000001">
    <property type="entry name" value="TBC1 domain family member 10A"/>
    <property type="match status" value="1"/>
</dbReference>
<gene>
    <name evidence="4" type="primary">TBC1D10C</name>
</gene>
<evidence type="ECO:0000313" key="5">
    <source>
        <dbReference type="Proteomes" id="UP000314983"/>
    </source>
</evidence>
<dbReference type="Ensembl" id="ENSEEET00000032348.2">
    <property type="protein sequence ID" value="ENSEEEP00000031962.2"/>
    <property type="gene ID" value="ENSEEEG00000015247.2"/>
</dbReference>
<keyword evidence="1" id="KW-0343">GTPase activation</keyword>
<dbReference type="PANTHER" id="PTHR47219">
    <property type="entry name" value="RAB GTPASE-ACTIVATING PROTEIN 1-LIKE"/>
    <property type="match status" value="1"/>
</dbReference>
<dbReference type="PANTHER" id="PTHR47219:SF4">
    <property type="entry name" value="TBC1 DOMAIN FAMILY MEMBER 10A"/>
    <property type="match status" value="1"/>
</dbReference>
<dbReference type="FunFam" id="1.10.8.270:FF:000007">
    <property type="entry name" value="TBC1 domain family member 10A"/>
    <property type="match status" value="1"/>
</dbReference>
<dbReference type="FunFam" id="1.10.472.80:FF:000008">
    <property type="entry name" value="TBC1 domain family member 10A"/>
    <property type="match status" value="1"/>
</dbReference>
<reference evidence="5" key="1">
    <citation type="journal article" date="2014" name="Science">
        <title>Nonhuman genetics. Genomic basis for the convergent evolution of electric organs.</title>
        <authorList>
            <person name="Gallant J.R."/>
            <person name="Traeger L.L."/>
            <person name="Volkening J.D."/>
            <person name="Moffett H."/>
            <person name="Chen P.H."/>
            <person name="Novina C.D."/>
            <person name="Phillips G.N.Jr."/>
            <person name="Anand R."/>
            <person name="Wells G.B."/>
            <person name="Pinch M."/>
            <person name="Guth R."/>
            <person name="Unguez G.A."/>
            <person name="Albert J.S."/>
            <person name="Zakon H.H."/>
            <person name="Samanta M.P."/>
            <person name="Sussman M.R."/>
        </authorList>
    </citation>
    <scope>NUCLEOTIDE SEQUENCE [LARGE SCALE GENOMIC DNA]</scope>
</reference>
<dbReference type="SUPFAM" id="SSF47923">
    <property type="entry name" value="Ypt/Rab-GAP domain of gyp1p"/>
    <property type="match status" value="2"/>
</dbReference>
<evidence type="ECO:0000256" key="1">
    <source>
        <dbReference type="ARBA" id="ARBA00022468"/>
    </source>
</evidence>
<dbReference type="GO" id="GO:0005096">
    <property type="term" value="F:GTPase activator activity"/>
    <property type="evidence" value="ECO:0007669"/>
    <property type="project" value="UniProtKB-KW"/>
</dbReference>
<protein>
    <recommendedName>
        <fullName evidence="3">Rab-GAP TBC domain-containing protein</fullName>
    </recommendedName>
</protein>
<evidence type="ECO:0000259" key="3">
    <source>
        <dbReference type="PROSITE" id="PS50086"/>
    </source>
</evidence>
<organism evidence="4 5">
    <name type="scientific">Electrophorus electricus</name>
    <name type="common">Electric eel</name>
    <name type="synonym">Gymnotus electricus</name>
    <dbReference type="NCBI Taxonomy" id="8005"/>
    <lineage>
        <taxon>Eukaryota</taxon>
        <taxon>Metazoa</taxon>
        <taxon>Chordata</taxon>
        <taxon>Craniata</taxon>
        <taxon>Vertebrata</taxon>
        <taxon>Euteleostomi</taxon>
        <taxon>Actinopterygii</taxon>
        <taxon>Neopterygii</taxon>
        <taxon>Teleostei</taxon>
        <taxon>Ostariophysi</taxon>
        <taxon>Gymnotiformes</taxon>
        <taxon>Gymnotoidei</taxon>
        <taxon>Gymnotidae</taxon>
        <taxon>Electrophorus</taxon>
    </lineage>
</organism>
<reference evidence="4" key="4">
    <citation type="submission" date="2025-08" db="UniProtKB">
        <authorList>
            <consortium name="Ensembl"/>
        </authorList>
    </citation>
    <scope>IDENTIFICATION</scope>
</reference>
<evidence type="ECO:0000256" key="2">
    <source>
        <dbReference type="SAM" id="MobiDB-lite"/>
    </source>
</evidence>
<dbReference type="PROSITE" id="PS50086">
    <property type="entry name" value="TBC_RABGAP"/>
    <property type="match status" value="1"/>
</dbReference>
<dbReference type="InterPro" id="IPR050302">
    <property type="entry name" value="Rab_GAP_TBC_domain"/>
</dbReference>
<dbReference type="Gene3D" id="1.10.8.270">
    <property type="entry name" value="putative rabgap domain of human tbc1 domain family member 14 like domains"/>
    <property type="match status" value="1"/>
</dbReference>
<dbReference type="Proteomes" id="UP000314983">
    <property type="component" value="Chromosome 12"/>
</dbReference>
<dbReference type="GeneTree" id="ENSGT00940000161287"/>
<sequence>RHREMKWISLIKHWDQVLERKTSKIKTQCQKGIPASLRAKCWPLLCGATHRKEKNKDLYKALELAPGQQSWIDVIKRDTDRQFPFHEMFQSKESHGQQGLLRVLKAYTEFQPEEGYCQAQGPVAAVLLMNMPLEEAFWCLVQISELYLPGYYSTLLEGVLFDAAILSSVLKRTCPAAHKHMESQGVEPLMFATDWLMCLYSRHLPFNTLLRVWDLFFCYGVRVLFQVAVVLVRRCLGEARQRKECEGQMETLEQLRAVRGRVQHEHADSFIQEVCSVPLSLDDLQKQTDKEFEKWRKERPGSTFDPRFRCHGYYMVWEKEREHEKEQNKKDKQSANLSVS</sequence>
<evidence type="ECO:0000313" key="4">
    <source>
        <dbReference type="Ensembl" id="ENSEEEP00000031962.2"/>
    </source>
</evidence>
<reference evidence="4" key="5">
    <citation type="submission" date="2025-09" db="UniProtKB">
        <authorList>
            <consortium name="Ensembl"/>
        </authorList>
    </citation>
    <scope>IDENTIFICATION</scope>
</reference>
<proteinExistence type="predicted"/>
<feature type="domain" description="Rab-GAP TBC" evidence="3">
    <location>
        <begin position="32"/>
        <end position="220"/>
    </location>
</feature>
<reference evidence="5" key="2">
    <citation type="journal article" date="2017" name="Sci. Adv.">
        <title>A tail of two voltages: Proteomic comparison of the three electric organs of the electric eel.</title>
        <authorList>
            <person name="Traeger L.L."/>
            <person name="Sabat G."/>
            <person name="Barrett-Wilt G.A."/>
            <person name="Wells G.B."/>
            <person name="Sussman M.R."/>
        </authorList>
    </citation>
    <scope>NUCLEOTIDE SEQUENCE [LARGE SCALE GENOMIC DNA]</scope>
</reference>
<dbReference type="AlphaFoldDB" id="A0A4W4G714"/>
<dbReference type="GO" id="GO:0005886">
    <property type="term" value="C:plasma membrane"/>
    <property type="evidence" value="ECO:0007669"/>
    <property type="project" value="UniProtKB-ARBA"/>
</dbReference>
<keyword evidence="5" id="KW-1185">Reference proteome</keyword>
<dbReference type="OMA" id="RPHRSSF"/>
<dbReference type="Pfam" id="PF00566">
    <property type="entry name" value="RabGAP-TBC"/>
    <property type="match status" value="1"/>
</dbReference>
<name>A0A4W4G714_ELEEL</name>
<dbReference type="Gene3D" id="1.10.10.750">
    <property type="entry name" value="Ypt/Rab-GAP domain of gyp1p, domain 1"/>
    <property type="match status" value="1"/>
</dbReference>
<dbReference type="Gene3D" id="1.10.472.80">
    <property type="entry name" value="Ypt/Rab-GAP domain of gyp1p, domain 3"/>
    <property type="match status" value="1"/>
</dbReference>
<dbReference type="GO" id="GO:0031267">
    <property type="term" value="F:small GTPase binding"/>
    <property type="evidence" value="ECO:0007669"/>
    <property type="project" value="TreeGrafter"/>
</dbReference>
<dbReference type="InterPro" id="IPR035969">
    <property type="entry name" value="Rab-GAP_TBC_sf"/>
</dbReference>
<accession>A0A4W4G714</accession>
<dbReference type="InterPro" id="IPR000195">
    <property type="entry name" value="Rab-GAP-TBC_dom"/>
</dbReference>
<reference evidence="4" key="3">
    <citation type="submission" date="2020-05" db="EMBL/GenBank/DDBJ databases">
        <title>Electrophorus electricus (electric eel) genome, fEleEle1, primary haplotype.</title>
        <authorList>
            <person name="Myers G."/>
            <person name="Meyer A."/>
            <person name="Fedrigo O."/>
            <person name="Formenti G."/>
            <person name="Rhie A."/>
            <person name="Tracey A."/>
            <person name="Sims Y."/>
            <person name="Jarvis E.D."/>
        </authorList>
    </citation>
    <scope>NUCLEOTIDE SEQUENCE [LARGE SCALE GENOMIC DNA]</scope>
</reference>
<dbReference type="STRING" id="8005.ENSEEEP00000031962"/>
<dbReference type="SMART" id="SM00164">
    <property type="entry name" value="TBC"/>
    <property type="match status" value="1"/>
</dbReference>